<keyword evidence="1" id="KW-0812">Transmembrane</keyword>
<dbReference type="AlphaFoldDB" id="A0A2H9VMZ9"/>
<accession>A0A2H9VMZ9</accession>
<keyword evidence="1" id="KW-0472">Membrane</keyword>
<keyword evidence="1" id="KW-1133">Transmembrane helix</keyword>
<comment type="caution">
    <text evidence="2">The sequence shown here is derived from an EMBL/GenBank/DDBJ whole genome shotgun (WGS) entry which is preliminary data.</text>
</comment>
<organism evidence="2 3">
    <name type="scientific">Mucilaginibacter auburnensis</name>
    <dbReference type="NCBI Taxonomy" id="1457233"/>
    <lineage>
        <taxon>Bacteria</taxon>
        <taxon>Pseudomonadati</taxon>
        <taxon>Bacteroidota</taxon>
        <taxon>Sphingobacteriia</taxon>
        <taxon>Sphingobacteriales</taxon>
        <taxon>Sphingobacteriaceae</taxon>
        <taxon>Mucilaginibacter</taxon>
    </lineage>
</organism>
<dbReference type="Proteomes" id="UP000242687">
    <property type="component" value="Unassembled WGS sequence"/>
</dbReference>
<feature type="transmembrane region" description="Helical" evidence="1">
    <location>
        <begin position="17"/>
        <end position="35"/>
    </location>
</feature>
<sequence>MDNATYLEIQQKSKKRFPLLIGIVILLVAGMYWLVPVGVYHSMGNVLIVPVCLAICILSVFAASYALNAINPAKGPSNSAGFIAFAVIVISLLGVRACLFSDP</sequence>
<reference evidence="2 3" key="1">
    <citation type="submission" date="2017-11" db="EMBL/GenBank/DDBJ databases">
        <title>Genomic Encyclopedia of Archaeal and Bacterial Type Strains, Phase II (KMG-II): From Individual Species to Whole Genera.</title>
        <authorList>
            <person name="Goeker M."/>
        </authorList>
    </citation>
    <scope>NUCLEOTIDE SEQUENCE [LARGE SCALE GENOMIC DNA]</scope>
    <source>
        <strain evidence="2 3">DSM 28175</strain>
    </source>
</reference>
<protein>
    <submittedName>
        <fullName evidence="2">Uncharacterized protein</fullName>
    </submittedName>
</protein>
<feature type="transmembrane region" description="Helical" evidence="1">
    <location>
        <begin position="79"/>
        <end position="97"/>
    </location>
</feature>
<keyword evidence="3" id="KW-1185">Reference proteome</keyword>
<name>A0A2H9VMZ9_9SPHI</name>
<feature type="transmembrane region" description="Helical" evidence="1">
    <location>
        <begin position="47"/>
        <end position="67"/>
    </location>
</feature>
<evidence type="ECO:0000313" key="2">
    <source>
        <dbReference type="EMBL" id="PJJ79695.1"/>
    </source>
</evidence>
<proteinExistence type="predicted"/>
<evidence type="ECO:0000313" key="3">
    <source>
        <dbReference type="Proteomes" id="UP000242687"/>
    </source>
</evidence>
<evidence type="ECO:0000256" key="1">
    <source>
        <dbReference type="SAM" id="Phobius"/>
    </source>
</evidence>
<dbReference type="EMBL" id="PGFJ01000002">
    <property type="protein sequence ID" value="PJJ79695.1"/>
    <property type="molecule type" value="Genomic_DNA"/>
</dbReference>
<gene>
    <name evidence="2" type="ORF">CLV57_2832</name>
</gene>
<dbReference type="RefSeq" id="WP_100342013.1">
    <property type="nucleotide sequence ID" value="NZ_PGFJ01000002.1"/>
</dbReference>